<name>A0A4Z0Q680_9BACT</name>
<dbReference type="OrthoDB" id="1491223at2"/>
<evidence type="ECO:0000313" key="1">
    <source>
        <dbReference type="EMBL" id="TGE25154.1"/>
    </source>
</evidence>
<evidence type="ECO:0000313" key="2">
    <source>
        <dbReference type="Proteomes" id="UP000297549"/>
    </source>
</evidence>
<dbReference type="Proteomes" id="UP000297549">
    <property type="component" value="Unassembled WGS sequence"/>
</dbReference>
<accession>A0A4Z0Q680</accession>
<gene>
    <name evidence="1" type="ORF">E5K00_08140</name>
</gene>
<protein>
    <recommendedName>
        <fullName evidence="3">MACPF domain-containing protein</fullName>
    </recommendedName>
</protein>
<comment type="caution">
    <text evidence="1">The sequence shown here is derived from an EMBL/GenBank/DDBJ whole genome shotgun (WGS) entry which is preliminary data.</text>
</comment>
<sequence>MPFPTKSEGKFELQFKTEKSFAVFGKQYARCYANLDVKGNLTAPDPTGQLTYTVGFKLECGCQSVLGEFKKAYDKTFPSPAADGATQQAEQVQDHDWTGQVLVCLVVPSTSATPRPARGFTHRIPQAQATGGTTTLVSDLAGQPWLEGYALGKGVNAVTGSLSAQALAPFTTTAAVSTNSTTTYTNISSTSSVDQLIDVSASGSYNMDGVTLSGSASYLNQIKQSELDMTILASYQVEYTDYDTINTTGLQFTAPAQQLLSQGNYAQFRSLYGDYYLAGSKRQASFQAVYTISADSEETLTKVQTALGASAPEMFTAEGQATFNSATSSNNVSVNFYLNMQGMPANAPNRPSDPIGIDTVQEYLAWFQQYNVPAPAQAEMIHYSQINPNIPNTLPIDPSVFSAVGSLYFNTYLLQITLNSLPDSWQGSYPAQVNALVSEVMANQGTIVDDPTTLQSLTTQVNALNNELNNINQRYIFIQGIAALQSSEPGVGSSQSQTQTYGSITYNNAANDPAFVIQSTSQNYAEDGHVGHRNHDFDLTPGGVIVQWQLQQVWTDGTDGSWWKNSQSNNSSYILLNTSANVHCESDYDRGFNNTLNVWYVDSSLIPGPITTAATSVAVETE</sequence>
<keyword evidence="2" id="KW-1185">Reference proteome</keyword>
<reference evidence="1 2" key="1">
    <citation type="submission" date="2019-04" db="EMBL/GenBank/DDBJ databases">
        <authorList>
            <person name="Feng G."/>
            <person name="Zhang J."/>
            <person name="Zhu H."/>
        </authorList>
    </citation>
    <scope>NUCLEOTIDE SEQUENCE [LARGE SCALE GENOMIC DNA]</scope>
    <source>
        <strain evidence="1 2">JCM 31653</strain>
    </source>
</reference>
<organism evidence="1 2">
    <name type="scientific">Hymenobacter aquaticus</name>
    <dbReference type="NCBI Taxonomy" id="1867101"/>
    <lineage>
        <taxon>Bacteria</taxon>
        <taxon>Pseudomonadati</taxon>
        <taxon>Bacteroidota</taxon>
        <taxon>Cytophagia</taxon>
        <taxon>Cytophagales</taxon>
        <taxon>Hymenobacteraceae</taxon>
        <taxon>Hymenobacter</taxon>
    </lineage>
</organism>
<evidence type="ECO:0008006" key="3">
    <source>
        <dbReference type="Google" id="ProtNLM"/>
    </source>
</evidence>
<dbReference type="RefSeq" id="WP_135462733.1">
    <property type="nucleotide sequence ID" value="NZ_SRLC01000001.1"/>
</dbReference>
<dbReference type="EMBL" id="SRLC01000001">
    <property type="protein sequence ID" value="TGE25154.1"/>
    <property type="molecule type" value="Genomic_DNA"/>
</dbReference>
<proteinExistence type="predicted"/>
<dbReference type="AlphaFoldDB" id="A0A4Z0Q680"/>